<proteinExistence type="predicted"/>
<keyword evidence="1" id="KW-0472">Membrane</keyword>
<feature type="transmembrane region" description="Helical" evidence="1">
    <location>
        <begin position="21"/>
        <end position="46"/>
    </location>
</feature>
<dbReference type="EMBL" id="OBMI01000003">
    <property type="protein sequence ID" value="SOB87569.1"/>
    <property type="molecule type" value="Genomic_DNA"/>
</dbReference>
<evidence type="ECO:0000256" key="1">
    <source>
        <dbReference type="SAM" id="Phobius"/>
    </source>
</evidence>
<dbReference type="OrthoDB" id="7432392at2"/>
<keyword evidence="3" id="KW-1185">Reference proteome</keyword>
<gene>
    <name evidence="2" type="ORF">SAMN06297144_2701</name>
</gene>
<keyword evidence="1" id="KW-0812">Transmembrane</keyword>
<dbReference type="RefSeq" id="WP_097064553.1">
    <property type="nucleotide sequence ID" value="NZ_OBMI01000003.1"/>
</dbReference>
<evidence type="ECO:0000313" key="2">
    <source>
        <dbReference type="EMBL" id="SOB87569.1"/>
    </source>
</evidence>
<dbReference type="AlphaFoldDB" id="A0A285R1F7"/>
<evidence type="ECO:0000313" key="3">
    <source>
        <dbReference type="Proteomes" id="UP000219494"/>
    </source>
</evidence>
<accession>A0A285R1F7</accession>
<name>A0A285R1F7_9SPHN</name>
<dbReference type="Proteomes" id="UP000219494">
    <property type="component" value="Unassembled WGS sequence"/>
</dbReference>
<sequence length="218" mass="24188">MIARLRTTLGRLRDDRRGLALLEFAFYLPIFLTMCLMGTELMNYIITRQRISQIALHLSDNAARMGAGTMLQAKTISETDINDVLTGAGWQSGDLDLFKNGRVIISSVEPMARPNLTNRYKIGWQRCRGDKTTHVSGFGVAGQPSGTNMDGVGPAGMKVTAPEDGGTMFVEVFYEYQPIIKTSLSPSQTMTEVASMMIRDRRDMTQIYNVENATRSTC</sequence>
<keyword evidence="1" id="KW-1133">Transmembrane helix</keyword>
<evidence type="ECO:0008006" key="4">
    <source>
        <dbReference type="Google" id="ProtNLM"/>
    </source>
</evidence>
<protein>
    <recommendedName>
        <fullName evidence="4">TadE-like protein</fullName>
    </recommendedName>
</protein>
<reference evidence="2 3" key="1">
    <citation type="submission" date="2017-07" db="EMBL/GenBank/DDBJ databases">
        <authorList>
            <person name="Sun Z.S."/>
            <person name="Albrecht U."/>
            <person name="Echele G."/>
            <person name="Lee C.C."/>
        </authorList>
    </citation>
    <scope>NUCLEOTIDE SEQUENCE [LARGE SCALE GENOMIC DNA]</scope>
    <source>
        <strain evidence="2 3">CGMCC 1.12672</strain>
    </source>
</reference>
<organism evidence="2 3">
    <name type="scientific">Sphingomonas guangdongensis</name>
    <dbReference type="NCBI Taxonomy" id="1141890"/>
    <lineage>
        <taxon>Bacteria</taxon>
        <taxon>Pseudomonadati</taxon>
        <taxon>Pseudomonadota</taxon>
        <taxon>Alphaproteobacteria</taxon>
        <taxon>Sphingomonadales</taxon>
        <taxon>Sphingomonadaceae</taxon>
        <taxon>Sphingomonas</taxon>
    </lineage>
</organism>